<dbReference type="PANTHER" id="PTHR33755:SF5">
    <property type="entry name" value="TYPE II TOXIN-ANTITOXIN SYSTEM RELE_PARE FAMILY TOXIN"/>
    <property type="match status" value="1"/>
</dbReference>
<sequence>MKIIWTRTAKKDLIEIIDYIANTSSETAFEKFNEIKESVVKSESFPEKGRMIPELKKQNIDKYRELIVSPWRIMYKIEASNIYILAVIDGRRNIEDVLLKRQIR</sequence>
<dbReference type="InterPro" id="IPR007712">
    <property type="entry name" value="RelE/ParE_toxin"/>
</dbReference>
<evidence type="ECO:0000313" key="3">
    <source>
        <dbReference type="EMBL" id="POQ98937.1"/>
    </source>
</evidence>
<dbReference type="Pfam" id="PF05016">
    <property type="entry name" value="ParE_toxin"/>
    <property type="match status" value="1"/>
</dbReference>
<dbReference type="NCBIfam" id="TIGR02385">
    <property type="entry name" value="RelE_StbE"/>
    <property type="match status" value="1"/>
</dbReference>
<dbReference type="Proteomes" id="UP000237350">
    <property type="component" value="Unassembled WGS sequence"/>
</dbReference>
<name>A0A2S4JHA2_9SPIO</name>
<dbReference type="RefSeq" id="WP_103680791.1">
    <property type="nucleotide sequence ID" value="NZ_LPWH01000112.1"/>
</dbReference>
<evidence type="ECO:0000256" key="1">
    <source>
        <dbReference type="ARBA" id="ARBA00006226"/>
    </source>
</evidence>
<keyword evidence="2" id="KW-1277">Toxin-antitoxin system</keyword>
<evidence type="ECO:0000256" key="2">
    <source>
        <dbReference type="ARBA" id="ARBA00022649"/>
    </source>
</evidence>
<dbReference type="OrthoDB" id="5574284at2"/>
<comment type="caution">
    <text evidence="3">The sequence shown here is derived from an EMBL/GenBank/DDBJ whole genome shotgun (WGS) entry which is preliminary data.</text>
</comment>
<organism evidence="3 4">
    <name type="scientific">Alkalispirochaeta sphaeroplastigenens</name>
    <dbReference type="NCBI Taxonomy" id="1187066"/>
    <lineage>
        <taxon>Bacteria</taxon>
        <taxon>Pseudomonadati</taxon>
        <taxon>Spirochaetota</taxon>
        <taxon>Spirochaetia</taxon>
        <taxon>Spirochaetales</taxon>
        <taxon>Spirochaetaceae</taxon>
        <taxon>Alkalispirochaeta</taxon>
    </lineage>
</organism>
<gene>
    <name evidence="3" type="ORF">AU468_11105</name>
</gene>
<dbReference type="PANTHER" id="PTHR33755">
    <property type="entry name" value="TOXIN PARE1-RELATED"/>
    <property type="match status" value="1"/>
</dbReference>
<proteinExistence type="inferred from homology"/>
<comment type="similarity">
    <text evidence="1">Belongs to the RelE toxin family.</text>
</comment>
<dbReference type="EMBL" id="LPWH01000112">
    <property type="protein sequence ID" value="POQ98937.1"/>
    <property type="molecule type" value="Genomic_DNA"/>
</dbReference>
<accession>A0A2S4JHA2</accession>
<dbReference type="InterPro" id="IPR035093">
    <property type="entry name" value="RelE/ParE_toxin_dom_sf"/>
</dbReference>
<evidence type="ECO:0000313" key="4">
    <source>
        <dbReference type="Proteomes" id="UP000237350"/>
    </source>
</evidence>
<dbReference type="InterPro" id="IPR051803">
    <property type="entry name" value="TA_system_RelE-like_toxin"/>
</dbReference>
<reference evidence="4" key="1">
    <citation type="submission" date="2015-12" db="EMBL/GenBank/DDBJ databases">
        <authorList>
            <person name="Lodha T.D."/>
            <person name="Chintalapati S."/>
            <person name="Chintalapati V.R."/>
            <person name="Sravanthi T."/>
        </authorList>
    </citation>
    <scope>NUCLEOTIDE SEQUENCE [LARGE SCALE GENOMIC DNA]</scope>
    <source>
        <strain evidence="4">JC133</strain>
    </source>
</reference>
<dbReference type="Gene3D" id="3.30.2310.20">
    <property type="entry name" value="RelE-like"/>
    <property type="match status" value="1"/>
</dbReference>
<dbReference type="AlphaFoldDB" id="A0A2S4JHA2"/>
<protein>
    <submittedName>
        <fullName evidence="3">Plasmid stabilization protein</fullName>
    </submittedName>
</protein>
<keyword evidence="4" id="KW-1185">Reference proteome</keyword>